<reference evidence="3 4" key="1">
    <citation type="journal article" date="2013" name="PLoS ONE">
        <title>Predicting the Proteins of Angomonas deanei, Strigomonas culicis and Their Respective Endosymbionts Reveals New Aspects of the Trypanosomatidae Family.</title>
        <authorList>
            <person name="Motta M.C."/>
            <person name="Martins A.C."/>
            <person name="de Souza S.S."/>
            <person name="Catta-Preta C.M."/>
            <person name="Silva R."/>
            <person name="Klein C.C."/>
            <person name="de Almeida L.G."/>
            <person name="de Lima Cunha O."/>
            <person name="Ciapina L.P."/>
            <person name="Brocchi M."/>
            <person name="Colabardini A.C."/>
            <person name="de Araujo Lima B."/>
            <person name="Machado C.R."/>
            <person name="de Almeida Soares C.M."/>
            <person name="Probst C.M."/>
            <person name="de Menezes C.B."/>
            <person name="Thompson C.E."/>
            <person name="Bartholomeu D.C."/>
            <person name="Gradia D.F."/>
            <person name="Pavoni D.P."/>
            <person name="Grisard E.C."/>
            <person name="Fantinatti-Garboggini F."/>
            <person name="Marchini F.K."/>
            <person name="Rodrigues-Luiz G.F."/>
            <person name="Wagner G."/>
            <person name="Goldman G.H."/>
            <person name="Fietto J.L."/>
            <person name="Elias M.C."/>
            <person name="Goldman M.H."/>
            <person name="Sagot M.F."/>
            <person name="Pereira M."/>
            <person name="Stoco P.H."/>
            <person name="de Mendonca-Neto R.P."/>
            <person name="Teixeira S.M."/>
            <person name="Maciel T.E."/>
            <person name="de Oliveira Mendes T.A."/>
            <person name="Urmenyi T.P."/>
            <person name="de Souza W."/>
            <person name="Schenkman S."/>
            <person name="de Vasconcelos A.T."/>
        </authorList>
    </citation>
    <scope>NUCLEOTIDE SEQUENCE [LARGE SCALE GENOMIC DNA]</scope>
</reference>
<comment type="caution">
    <text evidence="3">The sequence shown here is derived from an EMBL/GenBank/DDBJ whole genome shotgun (WGS) entry which is preliminary data.</text>
</comment>
<feature type="transmembrane region" description="Helical" evidence="2">
    <location>
        <begin position="117"/>
        <end position="150"/>
    </location>
</feature>
<evidence type="ECO:0000256" key="2">
    <source>
        <dbReference type="SAM" id="Phobius"/>
    </source>
</evidence>
<accession>S9UJC3</accession>
<dbReference type="Proteomes" id="UP000015354">
    <property type="component" value="Unassembled WGS sequence"/>
</dbReference>
<sequence>MLTRLNLNIPYYAFNYLELIYMVEVPFLFFYNFPFCVVFFFFGVLVHSINMNKERLARMMQALTEQQAAAPRPSTIRNIKNLKNAAAAANGANANVHYTHTAHLIGYRISYHHIAHFFLLCALFLFVFCHGLRTCCYAALIAVLLVVPHAVCRRVTYFDDEEMEKLRPKLIQYVVIIGILGLLYLEGNSHNHSPSPHPPAAREEAEDLASPKSDGQRTANARDNPTMVTFPVLPIDSGSSFGKCSPHHRRGGSSTAASRDAWQRARIREYEEKAKAKYSAHDAKIIFAQDDEDENENFKRAAKEKERLYKLRMKQDL</sequence>
<feature type="transmembrane region" description="Helical" evidence="2">
    <location>
        <begin position="29"/>
        <end position="50"/>
    </location>
</feature>
<keyword evidence="2" id="KW-1133">Transmembrane helix</keyword>
<evidence type="ECO:0000256" key="1">
    <source>
        <dbReference type="SAM" id="MobiDB-lite"/>
    </source>
</evidence>
<organism evidence="3 4">
    <name type="scientific">Strigomonas culicis</name>
    <dbReference type="NCBI Taxonomy" id="28005"/>
    <lineage>
        <taxon>Eukaryota</taxon>
        <taxon>Discoba</taxon>
        <taxon>Euglenozoa</taxon>
        <taxon>Kinetoplastea</taxon>
        <taxon>Metakinetoplastina</taxon>
        <taxon>Trypanosomatida</taxon>
        <taxon>Trypanosomatidae</taxon>
        <taxon>Strigomonadinae</taxon>
        <taxon>Strigomonas</taxon>
    </lineage>
</organism>
<proteinExistence type="predicted"/>
<feature type="transmembrane region" description="Helical" evidence="2">
    <location>
        <begin position="170"/>
        <end position="187"/>
    </location>
</feature>
<keyword evidence="2" id="KW-0812">Transmembrane</keyword>
<dbReference type="AlphaFoldDB" id="S9UJC3"/>
<protein>
    <recommendedName>
        <fullName evidence="5">PRA1 family protein</fullName>
    </recommendedName>
</protein>
<gene>
    <name evidence="3" type="ORF">STCU_04843</name>
</gene>
<name>S9UJC3_9TRYP</name>
<evidence type="ECO:0000313" key="4">
    <source>
        <dbReference type="Proteomes" id="UP000015354"/>
    </source>
</evidence>
<dbReference type="EMBL" id="ATMH01004843">
    <property type="protein sequence ID" value="EPY28864.1"/>
    <property type="molecule type" value="Genomic_DNA"/>
</dbReference>
<evidence type="ECO:0000313" key="3">
    <source>
        <dbReference type="EMBL" id="EPY28864.1"/>
    </source>
</evidence>
<feature type="region of interest" description="Disordered" evidence="1">
    <location>
        <begin position="190"/>
        <end position="223"/>
    </location>
</feature>
<evidence type="ECO:0008006" key="5">
    <source>
        <dbReference type="Google" id="ProtNLM"/>
    </source>
</evidence>
<keyword evidence="2" id="KW-0472">Membrane</keyword>
<keyword evidence="4" id="KW-1185">Reference proteome</keyword>
<dbReference type="OrthoDB" id="249547at2759"/>